<dbReference type="AlphaFoldDB" id="A0A9N8EFX7"/>
<evidence type="ECO:0000313" key="5">
    <source>
        <dbReference type="Proteomes" id="UP001153069"/>
    </source>
</evidence>
<keyword evidence="1" id="KW-0472">Membrane</keyword>
<dbReference type="PANTHER" id="PTHR11889:SF31">
    <property type="entry name" value="PROTEIN HEDGEHOG"/>
    <property type="match status" value="1"/>
</dbReference>
<gene>
    <name evidence="4" type="ORF">SEMRO_1129_G244411.1</name>
</gene>
<feature type="domain" description="Hint" evidence="3">
    <location>
        <begin position="67"/>
        <end position="187"/>
    </location>
</feature>
<protein>
    <recommendedName>
        <fullName evidence="3">Hint domain-containing protein</fullName>
    </recommendedName>
</protein>
<evidence type="ECO:0000313" key="4">
    <source>
        <dbReference type="EMBL" id="CAB9520731.1"/>
    </source>
</evidence>
<sequence>MTTTCGNNRLHSLLLGMALLLLQCARNVCHAQEVCGINICAAGTPCCNPSCGICGEYCTQQFCGPMYSCFSSLSTVDVLNQGQTSMAELQVGDRVLTSTGKYKSVYAFGHHDTTTPTTFLKIKTSLSDESLAGNATTSNDLEISPRHYVYASKRDRIRATIESSASLGYRPFAAEEIRVGDLLETPNGKGARVVHIEPVQRRGMFAPFSTDGTVVVDGIIASSYVSLGELGINLPFVEATSISHLALAPFRLLCTKVSSSACEYYNDDGIPHALSLLLKFFRGILNTGSQWLYGLAALSYLGLATLAWLAECLLSFTGLLVVPLALVAVSGAS</sequence>
<dbReference type="InterPro" id="IPR036844">
    <property type="entry name" value="Hint_dom_sf"/>
</dbReference>
<feature type="chain" id="PRO_5040361887" description="Hint domain-containing protein" evidence="2">
    <location>
        <begin position="32"/>
        <end position="333"/>
    </location>
</feature>
<dbReference type="Pfam" id="PF01079">
    <property type="entry name" value="Hint"/>
    <property type="match status" value="1"/>
</dbReference>
<feature type="transmembrane region" description="Helical" evidence="1">
    <location>
        <begin position="291"/>
        <end position="309"/>
    </location>
</feature>
<evidence type="ECO:0000256" key="2">
    <source>
        <dbReference type="SAM" id="SignalP"/>
    </source>
</evidence>
<accession>A0A9N8EFX7</accession>
<dbReference type="SUPFAM" id="SSF51294">
    <property type="entry name" value="Hedgehog/intein (Hint) domain"/>
    <property type="match status" value="1"/>
</dbReference>
<organism evidence="4 5">
    <name type="scientific">Seminavis robusta</name>
    <dbReference type="NCBI Taxonomy" id="568900"/>
    <lineage>
        <taxon>Eukaryota</taxon>
        <taxon>Sar</taxon>
        <taxon>Stramenopiles</taxon>
        <taxon>Ochrophyta</taxon>
        <taxon>Bacillariophyta</taxon>
        <taxon>Bacillariophyceae</taxon>
        <taxon>Bacillariophycidae</taxon>
        <taxon>Naviculales</taxon>
        <taxon>Naviculaceae</taxon>
        <taxon>Seminavis</taxon>
    </lineage>
</organism>
<proteinExistence type="predicted"/>
<dbReference type="CDD" id="cd00081">
    <property type="entry name" value="Hint"/>
    <property type="match status" value="1"/>
</dbReference>
<dbReference type="Gene3D" id="2.170.16.10">
    <property type="entry name" value="Hedgehog/Intein (Hint) domain"/>
    <property type="match status" value="1"/>
</dbReference>
<dbReference type="OrthoDB" id="6054784at2759"/>
<feature type="transmembrane region" description="Helical" evidence="1">
    <location>
        <begin position="316"/>
        <end position="332"/>
    </location>
</feature>
<dbReference type="Proteomes" id="UP001153069">
    <property type="component" value="Unassembled WGS sequence"/>
</dbReference>
<evidence type="ECO:0000259" key="3">
    <source>
        <dbReference type="SMART" id="SM00306"/>
    </source>
</evidence>
<dbReference type="InterPro" id="IPR001767">
    <property type="entry name" value="Hedgehog_Hint"/>
</dbReference>
<keyword evidence="1" id="KW-0812">Transmembrane</keyword>
<dbReference type="EMBL" id="CAICTM010001127">
    <property type="protein sequence ID" value="CAB9520731.1"/>
    <property type="molecule type" value="Genomic_DNA"/>
</dbReference>
<dbReference type="GO" id="GO:0016540">
    <property type="term" value="P:protein autoprocessing"/>
    <property type="evidence" value="ECO:0007669"/>
    <property type="project" value="InterPro"/>
</dbReference>
<name>A0A9N8EFX7_9STRA</name>
<keyword evidence="2" id="KW-0732">Signal</keyword>
<keyword evidence="1" id="KW-1133">Transmembrane helix</keyword>
<dbReference type="SMART" id="SM00306">
    <property type="entry name" value="HintN"/>
    <property type="match status" value="1"/>
</dbReference>
<evidence type="ECO:0000256" key="1">
    <source>
        <dbReference type="SAM" id="Phobius"/>
    </source>
</evidence>
<dbReference type="InterPro" id="IPR050387">
    <property type="entry name" value="Hedgehog_Signaling"/>
</dbReference>
<reference evidence="4" key="1">
    <citation type="submission" date="2020-06" db="EMBL/GenBank/DDBJ databases">
        <authorList>
            <consortium name="Plant Systems Biology data submission"/>
        </authorList>
    </citation>
    <scope>NUCLEOTIDE SEQUENCE</scope>
    <source>
        <strain evidence="4">D6</strain>
    </source>
</reference>
<keyword evidence="5" id="KW-1185">Reference proteome</keyword>
<dbReference type="PANTHER" id="PTHR11889">
    <property type="entry name" value="HEDGEHOG"/>
    <property type="match status" value="1"/>
</dbReference>
<comment type="caution">
    <text evidence="4">The sequence shown here is derived from an EMBL/GenBank/DDBJ whole genome shotgun (WGS) entry which is preliminary data.</text>
</comment>
<dbReference type="InterPro" id="IPR003587">
    <property type="entry name" value="Hint_dom_N"/>
</dbReference>
<feature type="signal peptide" evidence="2">
    <location>
        <begin position="1"/>
        <end position="31"/>
    </location>
</feature>